<evidence type="ECO:0000256" key="3">
    <source>
        <dbReference type="ARBA" id="ARBA00012054"/>
    </source>
</evidence>
<dbReference type="GO" id="GO:0019521">
    <property type="term" value="P:D-gluconate metabolic process"/>
    <property type="evidence" value="ECO:0007669"/>
    <property type="project" value="UniProtKB-KW"/>
</dbReference>
<keyword evidence="4 10" id="KW-0808">Transferase</keyword>
<keyword evidence="6 10" id="KW-0418">Kinase</keyword>
<protein>
    <recommendedName>
        <fullName evidence="3 10">Gluconokinase</fullName>
        <ecNumber evidence="3 10">2.7.1.12</ecNumber>
    </recommendedName>
</protein>
<dbReference type="Pfam" id="PF13671">
    <property type="entry name" value="AAA_33"/>
    <property type="match status" value="1"/>
</dbReference>
<dbReference type="NCBIfam" id="TIGR01313">
    <property type="entry name" value="therm_gnt_kin"/>
    <property type="match status" value="1"/>
</dbReference>
<dbReference type="Gene3D" id="3.40.50.300">
    <property type="entry name" value="P-loop containing nucleotide triphosphate hydrolases"/>
    <property type="match status" value="1"/>
</dbReference>
<evidence type="ECO:0000256" key="1">
    <source>
        <dbReference type="ARBA" id="ARBA00004761"/>
    </source>
</evidence>
<accession>A0A1G9D888</accession>
<dbReference type="FunFam" id="3.40.50.300:FF:000522">
    <property type="entry name" value="Gluconokinase"/>
    <property type="match status" value="1"/>
</dbReference>
<organism evidence="11 12">
    <name type="scientific">Glycomyces sambucus</name>
    <dbReference type="NCBI Taxonomy" id="380244"/>
    <lineage>
        <taxon>Bacteria</taxon>
        <taxon>Bacillati</taxon>
        <taxon>Actinomycetota</taxon>
        <taxon>Actinomycetes</taxon>
        <taxon>Glycomycetales</taxon>
        <taxon>Glycomycetaceae</taxon>
        <taxon>Glycomyces</taxon>
    </lineage>
</organism>
<name>A0A1G9D888_9ACTN</name>
<dbReference type="RefSeq" id="WP_091042918.1">
    <property type="nucleotide sequence ID" value="NZ_FNGF01000001.1"/>
</dbReference>
<keyword evidence="8" id="KW-0311">Gluconate utilization</keyword>
<dbReference type="Proteomes" id="UP000198662">
    <property type="component" value="Unassembled WGS sequence"/>
</dbReference>
<keyword evidence="5 10" id="KW-0547">Nucleotide-binding</keyword>
<comment type="pathway">
    <text evidence="1">Carbohydrate acid metabolism.</text>
</comment>
<reference evidence="12" key="1">
    <citation type="submission" date="2016-10" db="EMBL/GenBank/DDBJ databases">
        <authorList>
            <person name="Varghese N."/>
            <person name="Submissions S."/>
        </authorList>
    </citation>
    <scope>NUCLEOTIDE SEQUENCE [LARGE SCALE GENOMIC DNA]</scope>
    <source>
        <strain evidence="12">CGMCC 4.3147</strain>
    </source>
</reference>
<dbReference type="CDD" id="cd02021">
    <property type="entry name" value="GntK"/>
    <property type="match status" value="1"/>
</dbReference>
<dbReference type="EC" id="2.7.1.12" evidence="3 10"/>
<sequence>MAGTCVVVMGVSGSGKSTIAERLTARLGWTFAEGDEFHSEANVAKMRSGIPLTDADREPWLRTLRDWMSAESDAGRSTVVTCSALRHHYRDVLRGSRARVRFVHLDGDRDLIAERLGHRKGHFMPPALLDSQLAALEPLVAGEDGLTVDIAATPDEIVSRIVAFLD</sequence>
<comment type="similarity">
    <text evidence="2 10">Belongs to the gluconokinase GntK/GntV family.</text>
</comment>
<dbReference type="GO" id="GO:0005737">
    <property type="term" value="C:cytoplasm"/>
    <property type="evidence" value="ECO:0007669"/>
    <property type="project" value="TreeGrafter"/>
</dbReference>
<keyword evidence="12" id="KW-1185">Reference proteome</keyword>
<evidence type="ECO:0000313" key="11">
    <source>
        <dbReference type="EMBL" id="SDK60128.1"/>
    </source>
</evidence>
<dbReference type="PANTHER" id="PTHR43442">
    <property type="entry name" value="GLUCONOKINASE-RELATED"/>
    <property type="match status" value="1"/>
</dbReference>
<comment type="catalytic activity">
    <reaction evidence="9 10">
        <text>D-gluconate + ATP = 6-phospho-D-gluconate + ADP + H(+)</text>
        <dbReference type="Rhea" id="RHEA:19433"/>
        <dbReference type="ChEBI" id="CHEBI:15378"/>
        <dbReference type="ChEBI" id="CHEBI:18391"/>
        <dbReference type="ChEBI" id="CHEBI:30616"/>
        <dbReference type="ChEBI" id="CHEBI:58759"/>
        <dbReference type="ChEBI" id="CHEBI:456216"/>
        <dbReference type="EC" id="2.7.1.12"/>
    </reaction>
</comment>
<evidence type="ECO:0000256" key="2">
    <source>
        <dbReference type="ARBA" id="ARBA00008420"/>
    </source>
</evidence>
<gene>
    <name evidence="11" type="ORF">SAMN05216298_0735</name>
</gene>
<dbReference type="STRING" id="380244.SAMN05216298_0735"/>
<dbReference type="PANTHER" id="PTHR43442:SF3">
    <property type="entry name" value="GLUCONOKINASE-RELATED"/>
    <property type="match status" value="1"/>
</dbReference>
<dbReference type="InterPro" id="IPR006001">
    <property type="entry name" value="Therm_gnt_kin"/>
</dbReference>
<dbReference type="GO" id="GO:0046316">
    <property type="term" value="F:gluconokinase activity"/>
    <property type="evidence" value="ECO:0007669"/>
    <property type="project" value="UniProtKB-EC"/>
</dbReference>
<dbReference type="GO" id="GO:0005524">
    <property type="term" value="F:ATP binding"/>
    <property type="evidence" value="ECO:0007669"/>
    <property type="project" value="UniProtKB-KW"/>
</dbReference>
<evidence type="ECO:0000256" key="8">
    <source>
        <dbReference type="ARBA" id="ARBA00023064"/>
    </source>
</evidence>
<proteinExistence type="inferred from homology"/>
<evidence type="ECO:0000256" key="10">
    <source>
        <dbReference type="RuleBase" id="RU363066"/>
    </source>
</evidence>
<dbReference type="SUPFAM" id="SSF52540">
    <property type="entry name" value="P-loop containing nucleoside triphosphate hydrolases"/>
    <property type="match status" value="1"/>
</dbReference>
<evidence type="ECO:0000313" key="12">
    <source>
        <dbReference type="Proteomes" id="UP000198662"/>
    </source>
</evidence>
<dbReference type="EMBL" id="FNGF01000001">
    <property type="protein sequence ID" value="SDK60128.1"/>
    <property type="molecule type" value="Genomic_DNA"/>
</dbReference>
<dbReference type="InterPro" id="IPR027417">
    <property type="entry name" value="P-loop_NTPase"/>
</dbReference>
<dbReference type="AlphaFoldDB" id="A0A1G9D888"/>
<evidence type="ECO:0000256" key="7">
    <source>
        <dbReference type="ARBA" id="ARBA00022840"/>
    </source>
</evidence>
<keyword evidence="7 10" id="KW-0067">ATP-binding</keyword>
<evidence type="ECO:0000256" key="4">
    <source>
        <dbReference type="ARBA" id="ARBA00022679"/>
    </source>
</evidence>
<evidence type="ECO:0000256" key="9">
    <source>
        <dbReference type="ARBA" id="ARBA00048090"/>
    </source>
</evidence>
<evidence type="ECO:0000256" key="6">
    <source>
        <dbReference type="ARBA" id="ARBA00022777"/>
    </source>
</evidence>
<evidence type="ECO:0000256" key="5">
    <source>
        <dbReference type="ARBA" id="ARBA00022741"/>
    </source>
</evidence>
<dbReference type="OrthoDB" id="9795716at2"/>